<protein>
    <recommendedName>
        <fullName evidence="4">Transmembrane protein</fullName>
    </recommendedName>
</protein>
<keyword evidence="1" id="KW-0812">Transmembrane</keyword>
<evidence type="ECO:0008006" key="4">
    <source>
        <dbReference type="Google" id="ProtNLM"/>
    </source>
</evidence>
<gene>
    <name evidence="2" type="ORF">VNO80_13070</name>
</gene>
<reference evidence="2 3" key="1">
    <citation type="submission" date="2024-01" db="EMBL/GenBank/DDBJ databases">
        <title>The genomes of 5 underutilized Papilionoideae crops provide insights into root nodulation and disease resistanc.</title>
        <authorList>
            <person name="Jiang F."/>
        </authorList>
    </citation>
    <scope>NUCLEOTIDE SEQUENCE [LARGE SCALE GENOMIC DNA]</scope>
    <source>
        <strain evidence="2">JINMINGXINNONG_FW02</strain>
        <tissue evidence="2">Leaves</tissue>
    </source>
</reference>
<dbReference type="AlphaFoldDB" id="A0AAN9N0F3"/>
<sequence length="127" mass="14172">MKQKAYTILMALLLASIGIKYEGSNNNPFQHASPSKMIFVTAICCHVLVSTVEMSLPTTIFIFHLSGIVGCEVLMWILVDEFAWWYVTNMLLLLVASFCFDNCKHIIDLIGGTRGNVPNLEAQEGQM</sequence>
<keyword evidence="1" id="KW-0472">Membrane</keyword>
<comment type="caution">
    <text evidence="2">The sequence shown here is derived from an EMBL/GenBank/DDBJ whole genome shotgun (WGS) entry which is preliminary data.</text>
</comment>
<proteinExistence type="predicted"/>
<keyword evidence="1" id="KW-1133">Transmembrane helix</keyword>
<keyword evidence="3" id="KW-1185">Reference proteome</keyword>
<feature type="transmembrane region" description="Helical" evidence="1">
    <location>
        <begin position="83"/>
        <end position="100"/>
    </location>
</feature>
<dbReference type="PANTHER" id="PTHR34115">
    <property type="entry name" value="PROTEIN, PUTATIVE-RELATED"/>
    <property type="match status" value="1"/>
</dbReference>
<dbReference type="PANTHER" id="PTHR34115:SF17">
    <property type="entry name" value="PROTEIN, PUTATIVE-RELATED"/>
    <property type="match status" value="1"/>
</dbReference>
<evidence type="ECO:0000313" key="3">
    <source>
        <dbReference type="Proteomes" id="UP001374584"/>
    </source>
</evidence>
<evidence type="ECO:0000256" key="1">
    <source>
        <dbReference type="SAM" id="Phobius"/>
    </source>
</evidence>
<accession>A0AAN9N0F3</accession>
<dbReference type="EMBL" id="JAYMYR010000005">
    <property type="protein sequence ID" value="KAK7364424.1"/>
    <property type="molecule type" value="Genomic_DNA"/>
</dbReference>
<dbReference type="Proteomes" id="UP001374584">
    <property type="component" value="Unassembled WGS sequence"/>
</dbReference>
<organism evidence="2 3">
    <name type="scientific">Phaseolus coccineus</name>
    <name type="common">Scarlet runner bean</name>
    <name type="synonym">Phaseolus multiflorus</name>
    <dbReference type="NCBI Taxonomy" id="3886"/>
    <lineage>
        <taxon>Eukaryota</taxon>
        <taxon>Viridiplantae</taxon>
        <taxon>Streptophyta</taxon>
        <taxon>Embryophyta</taxon>
        <taxon>Tracheophyta</taxon>
        <taxon>Spermatophyta</taxon>
        <taxon>Magnoliopsida</taxon>
        <taxon>eudicotyledons</taxon>
        <taxon>Gunneridae</taxon>
        <taxon>Pentapetalae</taxon>
        <taxon>rosids</taxon>
        <taxon>fabids</taxon>
        <taxon>Fabales</taxon>
        <taxon>Fabaceae</taxon>
        <taxon>Papilionoideae</taxon>
        <taxon>50 kb inversion clade</taxon>
        <taxon>NPAAA clade</taxon>
        <taxon>indigoferoid/millettioid clade</taxon>
        <taxon>Phaseoleae</taxon>
        <taxon>Phaseolus</taxon>
    </lineage>
</organism>
<name>A0AAN9N0F3_PHACN</name>
<feature type="transmembrane region" description="Helical" evidence="1">
    <location>
        <begin position="59"/>
        <end position="77"/>
    </location>
</feature>
<dbReference type="InterPro" id="IPR053258">
    <property type="entry name" value="Ca-permeable_cation_channel"/>
</dbReference>
<evidence type="ECO:0000313" key="2">
    <source>
        <dbReference type="EMBL" id="KAK7364424.1"/>
    </source>
</evidence>